<name>A0ACC2MAT9_PERAE</name>
<dbReference type="Proteomes" id="UP001234297">
    <property type="component" value="Chromosome 5"/>
</dbReference>
<organism evidence="1 2">
    <name type="scientific">Persea americana</name>
    <name type="common">Avocado</name>
    <dbReference type="NCBI Taxonomy" id="3435"/>
    <lineage>
        <taxon>Eukaryota</taxon>
        <taxon>Viridiplantae</taxon>
        <taxon>Streptophyta</taxon>
        <taxon>Embryophyta</taxon>
        <taxon>Tracheophyta</taxon>
        <taxon>Spermatophyta</taxon>
        <taxon>Magnoliopsida</taxon>
        <taxon>Magnoliidae</taxon>
        <taxon>Laurales</taxon>
        <taxon>Lauraceae</taxon>
        <taxon>Persea</taxon>
    </lineage>
</organism>
<accession>A0ACC2MAT9</accession>
<reference evidence="1 2" key="1">
    <citation type="journal article" date="2022" name="Hortic Res">
        <title>A haplotype resolved chromosomal level avocado genome allows analysis of novel avocado genes.</title>
        <authorList>
            <person name="Nath O."/>
            <person name="Fletcher S.J."/>
            <person name="Hayward A."/>
            <person name="Shaw L.M."/>
            <person name="Masouleh A.K."/>
            <person name="Furtado A."/>
            <person name="Henry R.J."/>
            <person name="Mitter N."/>
        </authorList>
    </citation>
    <scope>NUCLEOTIDE SEQUENCE [LARGE SCALE GENOMIC DNA]</scope>
    <source>
        <strain evidence="2">cv. Hass</strain>
    </source>
</reference>
<evidence type="ECO:0000313" key="2">
    <source>
        <dbReference type="Proteomes" id="UP001234297"/>
    </source>
</evidence>
<proteinExistence type="predicted"/>
<comment type="caution">
    <text evidence="1">The sequence shown here is derived from an EMBL/GenBank/DDBJ whole genome shotgun (WGS) entry which is preliminary data.</text>
</comment>
<keyword evidence="2" id="KW-1185">Reference proteome</keyword>
<gene>
    <name evidence="1" type="ORF">MRB53_019143</name>
</gene>
<dbReference type="EMBL" id="CM056813">
    <property type="protein sequence ID" value="KAJ8642449.1"/>
    <property type="molecule type" value="Genomic_DNA"/>
</dbReference>
<evidence type="ECO:0000313" key="1">
    <source>
        <dbReference type="EMBL" id="KAJ8642449.1"/>
    </source>
</evidence>
<protein>
    <submittedName>
        <fullName evidence="1">Uncharacterized protein</fullName>
    </submittedName>
</protein>
<sequence>MNFRSLEEFWPFYVTQHSKPSTRRWHFMGTLTSCLLLLMSLLFNWWFVIFVPIFGYGFAWYSHFFVEGNVPATWIRRSSALERGPSCRPFDGDGLGSLFRVFFYSGNGIESFSVYKPIQSAIVCACYLHKTRLEKAFEGNRPEAIWSLRFRDLTDVETEQFIQMQQLLSNTYEFLRRC</sequence>